<dbReference type="GO" id="GO:0009231">
    <property type="term" value="P:riboflavin biosynthetic process"/>
    <property type="evidence" value="ECO:0007669"/>
    <property type="project" value="TreeGrafter"/>
</dbReference>
<comment type="cofactor">
    <cofactor evidence="1">
        <name>Zn(2+)</name>
        <dbReference type="ChEBI" id="CHEBI:29105"/>
    </cofactor>
</comment>
<keyword evidence="7" id="KW-1185">Reference proteome</keyword>
<accession>A0AAE3D2D8</accession>
<dbReference type="RefSeq" id="WP_220230423.1">
    <property type="nucleotide sequence ID" value="NZ_JAICBX010000004.1"/>
</dbReference>
<dbReference type="InterPro" id="IPR024087">
    <property type="entry name" value="Creatininase-like_sf"/>
</dbReference>
<dbReference type="GO" id="GO:0016811">
    <property type="term" value="F:hydrolase activity, acting on carbon-nitrogen (but not peptide) bonds, in linear amides"/>
    <property type="evidence" value="ECO:0007669"/>
    <property type="project" value="TreeGrafter"/>
</dbReference>
<reference evidence="6" key="1">
    <citation type="submission" date="2021-08" db="EMBL/GenBank/DDBJ databases">
        <title>Hoeflea bacterium WL0058 sp. nov., isolated from the sediment.</title>
        <authorList>
            <person name="Wang L."/>
            <person name="Zhang D."/>
        </authorList>
    </citation>
    <scope>NUCLEOTIDE SEQUENCE</scope>
    <source>
        <strain evidence="6">WL0058</strain>
    </source>
</reference>
<dbReference type="Proteomes" id="UP001196509">
    <property type="component" value="Unassembled WGS sequence"/>
</dbReference>
<dbReference type="EMBL" id="JAICBX010000004">
    <property type="protein sequence ID" value="MBW8639714.1"/>
    <property type="molecule type" value="Genomic_DNA"/>
</dbReference>
<dbReference type="InterPro" id="IPR003785">
    <property type="entry name" value="Creatininase/forma_Hydrolase"/>
</dbReference>
<dbReference type="PANTHER" id="PTHR35005">
    <property type="entry name" value="3-DEHYDRO-SCYLLO-INOSOSE HYDROLASE"/>
    <property type="match status" value="1"/>
</dbReference>
<sequence length="269" mass="29164">MKDQHIWAAYKTTEYQDIDPQKTIAILPTAAIEQHGPHLPVGVDTMINQGMLETMSERAPEALDIRVLPVQAVGKSNEHLHAPGTLTLPAELVIGMWTEIGLSVARAGVRKMVIVNSHGGNLDIIGIVARELRVRAGMLVAKCQWGGLGHPEGMYSDHERAYGIHGGDVETSLMLHFQPDLVDMTKAENFRSTAEDIAPDDRLAPTGPTSYGWIASDLSSAGVVGDASAATAEKGKATAIHQADGFIEYLQEIERFDINRFPLPSANRQ</sequence>
<evidence type="ECO:0000256" key="2">
    <source>
        <dbReference type="ARBA" id="ARBA00022723"/>
    </source>
</evidence>
<evidence type="ECO:0000256" key="1">
    <source>
        <dbReference type="ARBA" id="ARBA00001947"/>
    </source>
</evidence>
<keyword evidence="2" id="KW-0479">Metal-binding</keyword>
<evidence type="ECO:0000256" key="5">
    <source>
        <dbReference type="ARBA" id="ARBA00024029"/>
    </source>
</evidence>
<name>A0AAE3D2D8_9HYPH</name>
<proteinExistence type="inferred from homology"/>
<dbReference type="PANTHER" id="PTHR35005:SF1">
    <property type="entry name" value="2-AMINO-5-FORMYLAMINO-6-RIBOSYLAMINOPYRIMIDIN-4(3H)-ONE 5'-MONOPHOSPHATE DEFORMYLASE"/>
    <property type="match status" value="1"/>
</dbReference>
<dbReference type="Pfam" id="PF02633">
    <property type="entry name" value="Creatininase"/>
    <property type="match status" value="1"/>
</dbReference>
<dbReference type="AlphaFoldDB" id="A0AAE3D2D8"/>
<evidence type="ECO:0000313" key="7">
    <source>
        <dbReference type="Proteomes" id="UP001196509"/>
    </source>
</evidence>
<evidence type="ECO:0000313" key="6">
    <source>
        <dbReference type="EMBL" id="MBW8639714.1"/>
    </source>
</evidence>
<keyword evidence="3" id="KW-0378">Hydrolase</keyword>
<dbReference type="SUPFAM" id="SSF102215">
    <property type="entry name" value="Creatininase"/>
    <property type="match status" value="1"/>
</dbReference>
<evidence type="ECO:0000256" key="3">
    <source>
        <dbReference type="ARBA" id="ARBA00022801"/>
    </source>
</evidence>
<protein>
    <submittedName>
        <fullName evidence="6">Creatininase family protein</fullName>
    </submittedName>
</protein>
<evidence type="ECO:0000256" key="4">
    <source>
        <dbReference type="ARBA" id="ARBA00022833"/>
    </source>
</evidence>
<organism evidence="6 7">
    <name type="scientific">Flavimaribacter sediminis</name>
    <dbReference type="NCBI Taxonomy" id="2865987"/>
    <lineage>
        <taxon>Bacteria</taxon>
        <taxon>Pseudomonadati</taxon>
        <taxon>Pseudomonadota</taxon>
        <taxon>Alphaproteobacteria</taxon>
        <taxon>Hyphomicrobiales</taxon>
        <taxon>Rhizobiaceae</taxon>
        <taxon>Flavimaribacter</taxon>
    </lineage>
</organism>
<comment type="similarity">
    <text evidence="5">Belongs to the creatininase superfamily.</text>
</comment>
<dbReference type="GO" id="GO:0046872">
    <property type="term" value="F:metal ion binding"/>
    <property type="evidence" value="ECO:0007669"/>
    <property type="project" value="UniProtKB-KW"/>
</dbReference>
<comment type="caution">
    <text evidence="6">The sequence shown here is derived from an EMBL/GenBank/DDBJ whole genome shotgun (WGS) entry which is preliminary data.</text>
</comment>
<dbReference type="Gene3D" id="3.40.50.10310">
    <property type="entry name" value="Creatininase"/>
    <property type="match status" value="1"/>
</dbReference>
<gene>
    <name evidence="6" type="ORF">K1W69_21145</name>
</gene>
<keyword evidence="4" id="KW-0862">Zinc</keyword>